<proteinExistence type="predicted"/>
<comment type="caution">
    <text evidence="2">The sequence shown here is derived from an EMBL/GenBank/DDBJ whole genome shotgun (WGS) entry which is preliminary data.</text>
</comment>
<evidence type="ECO:0000313" key="3">
    <source>
        <dbReference type="Proteomes" id="UP000719766"/>
    </source>
</evidence>
<reference evidence="2" key="1">
    <citation type="journal article" date="2020" name="New Phytol.">
        <title>Comparative genomics reveals dynamic genome evolution in host specialist ectomycorrhizal fungi.</title>
        <authorList>
            <person name="Lofgren L.A."/>
            <person name="Nguyen N.H."/>
            <person name="Vilgalys R."/>
            <person name="Ruytinx J."/>
            <person name="Liao H.L."/>
            <person name="Branco S."/>
            <person name="Kuo A."/>
            <person name="LaButti K."/>
            <person name="Lipzen A."/>
            <person name="Andreopoulos W."/>
            <person name="Pangilinan J."/>
            <person name="Riley R."/>
            <person name="Hundley H."/>
            <person name="Na H."/>
            <person name="Barry K."/>
            <person name="Grigoriev I.V."/>
            <person name="Stajich J.E."/>
            <person name="Kennedy P.G."/>
        </authorList>
    </citation>
    <scope>NUCLEOTIDE SEQUENCE</scope>
    <source>
        <strain evidence="2">S12</strain>
    </source>
</reference>
<dbReference type="AlphaFoldDB" id="A0A9P7AL77"/>
<gene>
    <name evidence="2" type="ORF">HD556DRAFT_1385076</name>
    <name evidence="1" type="ORF">HD556DRAFT_1416224</name>
</gene>
<sequence length="77" mass="8455">MSLSLSCRGCMVRFMVPPVRAHASITPIVIPAVLDSMHICSAYMRPTLVFAASRMYPIASSRAVRAFHRSSLTVYPA</sequence>
<name>A0A9P7AL77_9AGAM</name>
<dbReference type="GeneID" id="64597126"/>
<accession>A0A9P7AL77</accession>
<evidence type="ECO:0000313" key="2">
    <source>
        <dbReference type="EMBL" id="KAG1791542.1"/>
    </source>
</evidence>
<keyword evidence="3" id="KW-1185">Reference proteome</keyword>
<evidence type="ECO:0000313" key="1">
    <source>
        <dbReference type="EMBL" id="KAG1786313.1"/>
    </source>
</evidence>
<protein>
    <submittedName>
        <fullName evidence="2">Uncharacterized protein</fullName>
    </submittedName>
</protein>
<dbReference type="EMBL" id="JABBWE010000094">
    <property type="protein sequence ID" value="KAG1786313.1"/>
    <property type="molecule type" value="Genomic_DNA"/>
</dbReference>
<organism evidence="2 3">
    <name type="scientific">Suillus plorans</name>
    <dbReference type="NCBI Taxonomy" id="116603"/>
    <lineage>
        <taxon>Eukaryota</taxon>
        <taxon>Fungi</taxon>
        <taxon>Dikarya</taxon>
        <taxon>Basidiomycota</taxon>
        <taxon>Agaricomycotina</taxon>
        <taxon>Agaricomycetes</taxon>
        <taxon>Agaricomycetidae</taxon>
        <taxon>Boletales</taxon>
        <taxon>Suillineae</taxon>
        <taxon>Suillaceae</taxon>
        <taxon>Suillus</taxon>
    </lineage>
</organism>
<dbReference type="EMBL" id="JABBWE010000042">
    <property type="protein sequence ID" value="KAG1791542.1"/>
    <property type="molecule type" value="Genomic_DNA"/>
</dbReference>
<dbReference type="Proteomes" id="UP000719766">
    <property type="component" value="Unassembled WGS sequence"/>
</dbReference>
<dbReference type="RefSeq" id="XP_041158348.1">
    <property type="nucleotide sequence ID" value="XM_041303362.1"/>
</dbReference>